<reference evidence="2 3" key="1">
    <citation type="submission" date="2020-08" db="EMBL/GenBank/DDBJ databases">
        <title>Genome sequence of Pedobacter roseus KACC 11594T.</title>
        <authorList>
            <person name="Hyun D.-W."/>
            <person name="Bae J.-W."/>
        </authorList>
    </citation>
    <scope>NUCLEOTIDE SEQUENCE [LARGE SCALE GENOMIC DNA]</scope>
    <source>
        <strain evidence="2 3">KACC 11594</strain>
    </source>
</reference>
<gene>
    <name evidence="2" type="ORF">H9L23_08560</name>
</gene>
<evidence type="ECO:0008006" key="4">
    <source>
        <dbReference type="Google" id="ProtNLM"/>
    </source>
</evidence>
<dbReference type="AlphaFoldDB" id="A0A7G9QL84"/>
<proteinExistence type="predicted"/>
<organism evidence="2 3">
    <name type="scientific">Pedobacter roseus</name>
    <dbReference type="NCBI Taxonomy" id="336820"/>
    <lineage>
        <taxon>Bacteria</taxon>
        <taxon>Pseudomonadati</taxon>
        <taxon>Bacteroidota</taxon>
        <taxon>Sphingobacteriia</taxon>
        <taxon>Sphingobacteriales</taxon>
        <taxon>Sphingobacteriaceae</taxon>
        <taxon>Pedobacter</taxon>
    </lineage>
</organism>
<protein>
    <recommendedName>
        <fullName evidence="4">DUF3575 domain-containing protein</fullName>
    </recommendedName>
</protein>
<feature type="signal peptide" evidence="1">
    <location>
        <begin position="1"/>
        <end position="19"/>
    </location>
</feature>
<dbReference type="EMBL" id="CP060723">
    <property type="protein sequence ID" value="QNN44109.1"/>
    <property type="molecule type" value="Genomic_DNA"/>
</dbReference>
<feature type="chain" id="PRO_5028937531" description="DUF3575 domain-containing protein" evidence="1">
    <location>
        <begin position="20"/>
        <end position="185"/>
    </location>
</feature>
<evidence type="ECO:0000256" key="1">
    <source>
        <dbReference type="SAM" id="SignalP"/>
    </source>
</evidence>
<keyword evidence="1" id="KW-0732">Signal</keyword>
<dbReference type="RefSeq" id="WP_187594561.1">
    <property type="nucleotide sequence ID" value="NZ_CP060723.1"/>
</dbReference>
<sequence length="185" mass="21087">MKKIIYMLSFILLATVIRAQEPVGFEVKSNLLNLVAKRPSFSIEKTFSNKYGIELSYTSGELNIGRYYKYDGFLLRAKKYSDEITPGDLIPFYGLYVGNLNKTINRDGYMDRTGFISIASRNFTANSIRAGGNIGFLFIPKKRFLLETTGALGYGRYFNVTNYASNPNPKGYLDFQFWLSIGYIF</sequence>
<dbReference type="KEGG" id="proe:H9L23_08560"/>
<keyword evidence="3" id="KW-1185">Reference proteome</keyword>
<evidence type="ECO:0000313" key="3">
    <source>
        <dbReference type="Proteomes" id="UP000515806"/>
    </source>
</evidence>
<name>A0A7G9QL84_9SPHI</name>
<evidence type="ECO:0000313" key="2">
    <source>
        <dbReference type="EMBL" id="QNN44109.1"/>
    </source>
</evidence>
<dbReference type="Proteomes" id="UP000515806">
    <property type="component" value="Chromosome"/>
</dbReference>
<accession>A0A7G9QL84</accession>